<reference evidence="1 2" key="1">
    <citation type="submission" date="2018-05" db="EMBL/GenBank/DDBJ databases">
        <title>Complete genome sequence of Arcticibacterium luteifluviistationis SM1504T, a cytophagaceae bacterium isolated from Arctic surface seawater.</title>
        <authorList>
            <person name="Li Y."/>
            <person name="Qin Q.-L."/>
        </authorList>
    </citation>
    <scope>NUCLEOTIDE SEQUENCE [LARGE SCALE GENOMIC DNA]</scope>
    <source>
        <strain evidence="1 2">SM1504</strain>
    </source>
</reference>
<dbReference type="AlphaFoldDB" id="A0A2Z4GB19"/>
<name>A0A2Z4GB19_9BACT</name>
<keyword evidence="2" id="KW-1185">Reference proteome</keyword>
<evidence type="ECO:0000313" key="1">
    <source>
        <dbReference type="EMBL" id="AWV98265.1"/>
    </source>
</evidence>
<dbReference type="EMBL" id="CP029480">
    <property type="protein sequence ID" value="AWV98265.1"/>
    <property type="molecule type" value="Genomic_DNA"/>
</dbReference>
<sequence length="88" mass="10333">MSFYKPEVCERGNEGRSLAELVQYLYTFGVDENDYSKPIVVLGSVNVAKYNYRGGVLSNWILPHQYDYKAFTDYLTYEIKMKSIWEVK</sequence>
<dbReference type="OrthoDB" id="6717961at2"/>
<proteinExistence type="predicted"/>
<gene>
    <name evidence="1" type="ORF">DJ013_08820</name>
</gene>
<accession>A0A2Z4GB19</accession>
<evidence type="ECO:0000313" key="2">
    <source>
        <dbReference type="Proteomes" id="UP000249873"/>
    </source>
</evidence>
<organism evidence="1 2">
    <name type="scientific">Arcticibacterium luteifluviistationis</name>
    <dbReference type="NCBI Taxonomy" id="1784714"/>
    <lineage>
        <taxon>Bacteria</taxon>
        <taxon>Pseudomonadati</taxon>
        <taxon>Bacteroidota</taxon>
        <taxon>Cytophagia</taxon>
        <taxon>Cytophagales</taxon>
        <taxon>Leadbetterellaceae</taxon>
        <taxon>Arcticibacterium</taxon>
    </lineage>
</organism>
<dbReference type="Proteomes" id="UP000249873">
    <property type="component" value="Chromosome"/>
</dbReference>
<dbReference type="KEGG" id="als:DJ013_08820"/>
<protein>
    <submittedName>
        <fullName evidence="1">Uncharacterized protein</fullName>
    </submittedName>
</protein>
<dbReference type="RefSeq" id="WP_111371409.1">
    <property type="nucleotide sequence ID" value="NZ_CP029480.1"/>
</dbReference>